<comment type="subcellular location">
    <subcellularLocation>
        <location evidence="1">Membrane</location>
        <topology evidence="1">Multi-pass membrane protein</topology>
    </subcellularLocation>
</comment>
<evidence type="ECO:0000256" key="3">
    <source>
        <dbReference type="ARBA" id="ARBA00022692"/>
    </source>
</evidence>
<dbReference type="OrthoDB" id="2985014at2759"/>
<gene>
    <name evidence="7" type="ORF">BKCO1_8700010</name>
</gene>
<dbReference type="Pfam" id="PF07690">
    <property type="entry name" value="MFS_1"/>
    <property type="match status" value="1"/>
</dbReference>
<dbReference type="EMBL" id="MNUE01000087">
    <property type="protein sequence ID" value="OJD29215.1"/>
    <property type="molecule type" value="Genomic_DNA"/>
</dbReference>
<dbReference type="PANTHER" id="PTHR43791:SF91">
    <property type="entry name" value="MAJOR FACILITATOR SUPERFAMILY (MFS) PROFILE DOMAIN-CONTAINING PROTEIN-RELATED"/>
    <property type="match status" value="1"/>
</dbReference>
<feature type="transmembrane region" description="Helical" evidence="6">
    <location>
        <begin position="364"/>
        <end position="381"/>
    </location>
</feature>
<keyword evidence="4 6" id="KW-1133">Transmembrane helix</keyword>
<protein>
    <submittedName>
        <fullName evidence="7">High-affinity nicotinic acid transporter</fullName>
    </submittedName>
</protein>
<evidence type="ECO:0000313" key="7">
    <source>
        <dbReference type="EMBL" id="OJD29215.1"/>
    </source>
</evidence>
<sequence length="524" mass="58195">MAESKTAAATDTIVVESPSSSSIAANEFHDGSHEGKKAFLASFTAEEDRAIRRKVDRKFLLLLGLIYLFKNIDYTNAASVKVLQVGEPSNVLNELKMSANEYNWVQSIYYIAYILFEVPSNLLLKKTSPRNWQTRIIVSWGTVLACHAAVKNKAGLYTARFFLGAMEAGMFPGLAVQLCSWYRADEIQKPFMWMFAIQNTSGIVGSLVAYGVSYMNGLGGLSAWRWVYLLEGIATILFGGVVWAVLPDYPKSPRSNSWLTPREQEYLEARLADNAPKTHEPSFRKTEVMAALKDLRTYSFMLIHFTMNLAGYGLTWQLPTITTALGYAGLPRNQLLNIPPAAGSVLCIIFCGWFLRQAYLTRPMFVMMINVIMLIAYGVLAGVSSRVAVYTCIVIGYAMSAAICVPFFTWRSSTLSGATGAAFGLALQNCVGQVGGVVGPQLFQDKYAYNGYKVPFAICAAMCGSTCLAIAWSWWLTKDLEHDIRRIRRLRLKAAKQGEVYADDDVDMSGQRKFFNGLRKRAEV</sequence>
<dbReference type="InterPro" id="IPR011701">
    <property type="entry name" value="MFS"/>
</dbReference>
<dbReference type="SUPFAM" id="SSF103473">
    <property type="entry name" value="MFS general substrate transporter"/>
    <property type="match status" value="1"/>
</dbReference>
<name>A0A1J9RL28_9PEZI</name>
<dbReference type="PANTHER" id="PTHR43791">
    <property type="entry name" value="PERMEASE-RELATED"/>
    <property type="match status" value="1"/>
</dbReference>
<feature type="transmembrane region" description="Helical" evidence="6">
    <location>
        <begin position="387"/>
        <end position="410"/>
    </location>
</feature>
<evidence type="ECO:0000256" key="1">
    <source>
        <dbReference type="ARBA" id="ARBA00004141"/>
    </source>
</evidence>
<dbReference type="InterPro" id="IPR036259">
    <property type="entry name" value="MFS_trans_sf"/>
</dbReference>
<evidence type="ECO:0000256" key="5">
    <source>
        <dbReference type="ARBA" id="ARBA00023136"/>
    </source>
</evidence>
<proteinExistence type="predicted"/>
<keyword evidence="8" id="KW-1185">Reference proteome</keyword>
<feature type="transmembrane region" description="Helical" evidence="6">
    <location>
        <begin position="338"/>
        <end position="355"/>
    </location>
</feature>
<keyword evidence="2" id="KW-0813">Transport</keyword>
<dbReference type="GeneID" id="31019901"/>
<organism evidence="7 8">
    <name type="scientific">Diplodia corticola</name>
    <dbReference type="NCBI Taxonomy" id="236234"/>
    <lineage>
        <taxon>Eukaryota</taxon>
        <taxon>Fungi</taxon>
        <taxon>Dikarya</taxon>
        <taxon>Ascomycota</taxon>
        <taxon>Pezizomycotina</taxon>
        <taxon>Dothideomycetes</taxon>
        <taxon>Dothideomycetes incertae sedis</taxon>
        <taxon>Botryosphaeriales</taxon>
        <taxon>Botryosphaeriaceae</taxon>
        <taxon>Diplodia</taxon>
    </lineage>
</organism>
<dbReference type="GO" id="GO:0022857">
    <property type="term" value="F:transmembrane transporter activity"/>
    <property type="evidence" value="ECO:0007669"/>
    <property type="project" value="InterPro"/>
</dbReference>
<reference evidence="7 8" key="1">
    <citation type="submission" date="2016-10" db="EMBL/GenBank/DDBJ databases">
        <title>Proteomics and genomics reveal pathogen-plant mechanisms compatible with a hemibiotrophic lifestyle of Diplodia corticola.</title>
        <authorList>
            <person name="Fernandes I."/>
            <person name="De Jonge R."/>
            <person name="Van De Peer Y."/>
            <person name="Devreese B."/>
            <person name="Alves A."/>
            <person name="Esteves A.C."/>
        </authorList>
    </citation>
    <scope>NUCLEOTIDE SEQUENCE [LARGE SCALE GENOMIC DNA]</scope>
    <source>
        <strain evidence="7 8">CBS 112549</strain>
    </source>
</reference>
<dbReference type="GO" id="GO:0016020">
    <property type="term" value="C:membrane"/>
    <property type="evidence" value="ECO:0007669"/>
    <property type="project" value="UniProtKB-SubCell"/>
</dbReference>
<feature type="transmembrane region" description="Helical" evidence="6">
    <location>
        <begin position="191"/>
        <end position="214"/>
    </location>
</feature>
<keyword evidence="3 6" id="KW-0812">Transmembrane</keyword>
<feature type="transmembrane region" description="Helical" evidence="6">
    <location>
        <begin position="226"/>
        <end position="246"/>
    </location>
</feature>
<dbReference type="Gene3D" id="1.20.1250.20">
    <property type="entry name" value="MFS general substrate transporter like domains"/>
    <property type="match status" value="2"/>
</dbReference>
<keyword evidence="5 6" id="KW-0472">Membrane</keyword>
<feature type="transmembrane region" description="Helical" evidence="6">
    <location>
        <begin position="104"/>
        <end position="124"/>
    </location>
</feature>
<comment type="caution">
    <text evidence="7">The sequence shown here is derived from an EMBL/GenBank/DDBJ whole genome shotgun (WGS) entry which is preliminary data.</text>
</comment>
<feature type="transmembrane region" description="Helical" evidence="6">
    <location>
        <begin position="298"/>
        <end position="318"/>
    </location>
</feature>
<dbReference type="RefSeq" id="XP_020125475.1">
    <property type="nucleotide sequence ID" value="XM_020279638.1"/>
</dbReference>
<feature type="transmembrane region" description="Helical" evidence="6">
    <location>
        <begin position="455"/>
        <end position="476"/>
    </location>
</feature>
<dbReference type="AlphaFoldDB" id="A0A1J9RL28"/>
<feature type="transmembrane region" description="Helical" evidence="6">
    <location>
        <begin position="59"/>
        <end position="84"/>
    </location>
</feature>
<evidence type="ECO:0000256" key="6">
    <source>
        <dbReference type="SAM" id="Phobius"/>
    </source>
</evidence>
<evidence type="ECO:0000256" key="2">
    <source>
        <dbReference type="ARBA" id="ARBA00022448"/>
    </source>
</evidence>
<evidence type="ECO:0000313" key="8">
    <source>
        <dbReference type="Proteomes" id="UP000183809"/>
    </source>
</evidence>
<accession>A0A1J9RL28</accession>
<dbReference type="Proteomes" id="UP000183809">
    <property type="component" value="Unassembled WGS sequence"/>
</dbReference>
<evidence type="ECO:0000256" key="4">
    <source>
        <dbReference type="ARBA" id="ARBA00022989"/>
    </source>
</evidence>
<feature type="transmembrane region" description="Helical" evidence="6">
    <location>
        <begin position="422"/>
        <end position="443"/>
    </location>
</feature>